<feature type="transmembrane region" description="Helical" evidence="7">
    <location>
        <begin position="138"/>
        <end position="157"/>
    </location>
</feature>
<feature type="transmembrane region" description="Helical" evidence="7">
    <location>
        <begin position="38"/>
        <end position="57"/>
    </location>
</feature>
<feature type="transmembrane region" description="Helical" evidence="7">
    <location>
        <begin position="169"/>
        <end position="188"/>
    </location>
</feature>
<comment type="caution">
    <text evidence="9">The sequence shown here is derived from an EMBL/GenBank/DDBJ whole genome shotgun (WGS) entry which is preliminary data.</text>
</comment>
<keyword evidence="6 7" id="KW-0472">Membrane</keyword>
<dbReference type="AlphaFoldDB" id="A0A415U3E7"/>
<comment type="similarity">
    <text evidence="2">Belongs to the acyltransferase 3 family.</text>
</comment>
<keyword evidence="4 7" id="KW-0812">Transmembrane</keyword>
<dbReference type="PANTHER" id="PTHR40074:SF2">
    <property type="entry name" value="O-ACETYLTRANSFERASE WECH"/>
    <property type="match status" value="1"/>
</dbReference>
<accession>A0A415U3E7</accession>
<protein>
    <submittedName>
        <fullName evidence="9">Acyltransferase</fullName>
    </submittedName>
</protein>
<gene>
    <name evidence="9" type="ORF">DWZ29_09460</name>
</gene>
<dbReference type="GO" id="GO:0016413">
    <property type="term" value="F:O-acetyltransferase activity"/>
    <property type="evidence" value="ECO:0007669"/>
    <property type="project" value="TreeGrafter"/>
</dbReference>
<dbReference type="InterPro" id="IPR002656">
    <property type="entry name" value="Acyl_transf_3_dom"/>
</dbReference>
<feature type="transmembrane region" description="Helical" evidence="7">
    <location>
        <begin position="230"/>
        <end position="247"/>
    </location>
</feature>
<feature type="domain" description="Acyltransferase 3" evidence="8">
    <location>
        <begin position="8"/>
        <end position="314"/>
    </location>
</feature>
<keyword evidence="9" id="KW-0808">Transferase</keyword>
<comment type="subcellular location">
    <subcellularLocation>
        <location evidence="1">Cell membrane</location>
        <topology evidence="1">Multi-pass membrane protein</topology>
    </subcellularLocation>
</comment>
<name>A0A415U3E7_9FIRM</name>
<evidence type="ECO:0000256" key="2">
    <source>
        <dbReference type="ARBA" id="ARBA00007400"/>
    </source>
</evidence>
<dbReference type="EMBL" id="QRQO01000024">
    <property type="protein sequence ID" value="RHN12604.1"/>
    <property type="molecule type" value="Genomic_DNA"/>
</dbReference>
<organism evidence="9 10">
    <name type="scientific">Anaerobutyricum hallii</name>
    <dbReference type="NCBI Taxonomy" id="39488"/>
    <lineage>
        <taxon>Bacteria</taxon>
        <taxon>Bacillati</taxon>
        <taxon>Bacillota</taxon>
        <taxon>Clostridia</taxon>
        <taxon>Lachnospirales</taxon>
        <taxon>Lachnospiraceae</taxon>
        <taxon>Anaerobutyricum</taxon>
    </lineage>
</organism>
<feature type="transmembrane region" description="Helical" evidence="7">
    <location>
        <begin position="110"/>
        <end position="131"/>
    </location>
</feature>
<reference evidence="9 10" key="1">
    <citation type="submission" date="2018-08" db="EMBL/GenBank/DDBJ databases">
        <title>A genome reference for cultivated species of the human gut microbiota.</title>
        <authorList>
            <person name="Zou Y."/>
            <person name="Xue W."/>
            <person name="Luo G."/>
        </authorList>
    </citation>
    <scope>NUCLEOTIDE SEQUENCE [LARGE SCALE GENOMIC DNA]</scope>
    <source>
        <strain evidence="9 10">AF31-17AC</strain>
    </source>
</reference>
<dbReference type="GO" id="GO:0009246">
    <property type="term" value="P:enterobacterial common antigen biosynthetic process"/>
    <property type="evidence" value="ECO:0007669"/>
    <property type="project" value="TreeGrafter"/>
</dbReference>
<dbReference type="PANTHER" id="PTHR40074">
    <property type="entry name" value="O-ACETYLTRANSFERASE WECH"/>
    <property type="match status" value="1"/>
</dbReference>
<evidence type="ECO:0000256" key="4">
    <source>
        <dbReference type="ARBA" id="ARBA00022692"/>
    </source>
</evidence>
<keyword evidence="5 7" id="KW-1133">Transmembrane helix</keyword>
<evidence type="ECO:0000256" key="6">
    <source>
        <dbReference type="ARBA" id="ARBA00023136"/>
    </source>
</evidence>
<feature type="transmembrane region" description="Helical" evidence="7">
    <location>
        <begin position="268"/>
        <end position="286"/>
    </location>
</feature>
<feature type="transmembrane region" description="Helical" evidence="7">
    <location>
        <begin position="12"/>
        <end position="32"/>
    </location>
</feature>
<feature type="transmembrane region" description="Helical" evidence="7">
    <location>
        <begin position="292"/>
        <end position="314"/>
    </location>
</feature>
<feature type="transmembrane region" description="Helical" evidence="7">
    <location>
        <begin position="200"/>
        <end position="218"/>
    </location>
</feature>
<evidence type="ECO:0000256" key="1">
    <source>
        <dbReference type="ARBA" id="ARBA00004651"/>
    </source>
</evidence>
<evidence type="ECO:0000259" key="8">
    <source>
        <dbReference type="Pfam" id="PF01757"/>
    </source>
</evidence>
<evidence type="ECO:0000256" key="5">
    <source>
        <dbReference type="ARBA" id="ARBA00022989"/>
    </source>
</evidence>
<keyword evidence="3" id="KW-1003">Cell membrane</keyword>
<dbReference type="Proteomes" id="UP000283700">
    <property type="component" value="Unassembled WGS sequence"/>
</dbReference>
<proteinExistence type="inferred from homology"/>
<sequence length="327" mass="38021">MWERRMNKKIQIIRGLSIIAVIVIHTYNTYAWGGYGVIIRPLVNFAVGMFIFLSGYLTKENENGVYRDIIYRRIKKIIVPYIIWSFIFAIVNRRINTFIPDVFMSKCNGIYYFILVYIQMVLLIPVTFKLLRSRFSKLGWFVTPISIFLIRYISLWFNIELGFPFQGELFVFWFGFYYLGVSLKNGYINLQLSPKCLTNLCLFSLVIQGVEGFIWYWMGNFDMATTQLKMSSIITTGLFCISAYIYIEAGDLNLNEQPVVLKKFLKVLGDNSFGIYLCHMLIIRILNKLVPMANIFPINAIFVIMISTVCVMMAHRILGKHAYIIGV</sequence>
<feature type="transmembrane region" description="Helical" evidence="7">
    <location>
        <begin position="78"/>
        <end position="95"/>
    </location>
</feature>
<evidence type="ECO:0000313" key="10">
    <source>
        <dbReference type="Proteomes" id="UP000283700"/>
    </source>
</evidence>
<evidence type="ECO:0000256" key="7">
    <source>
        <dbReference type="SAM" id="Phobius"/>
    </source>
</evidence>
<evidence type="ECO:0000313" key="9">
    <source>
        <dbReference type="EMBL" id="RHN12604.1"/>
    </source>
</evidence>
<dbReference type="Pfam" id="PF01757">
    <property type="entry name" value="Acyl_transf_3"/>
    <property type="match status" value="1"/>
</dbReference>
<evidence type="ECO:0000256" key="3">
    <source>
        <dbReference type="ARBA" id="ARBA00022475"/>
    </source>
</evidence>
<dbReference type="GO" id="GO:0005886">
    <property type="term" value="C:plasma membrane"/>
    <property type="evidence" value="ECO:0007669"/>
    <property type="project" value="UniProtKB-SubCell"/>
</dbReference>
<keyword evidence="9" id="KW-0012">Acyltransferase</keyword>